<keyword evidence="4" id="KW-1185">Reference proteome</keyword>
<sequence>MSKDNLLFLVVIIVGVLTHLSTQTSYPLSESITTMIKQSRQQYSEASRFEYMKKLSETKNQRSVLATSGVESGTWLLGDMTLFDKNCDQSVLPFTQMQSTGNDITISHIIGNFKMSIGTIIQRPLSNLYNAILSYDGDSIPICFNFKDGQLAFTSDFLLCSSVDNFTPTCQASNGNIYNIAIVYKSPGSISGGVTAALVIGIVLVCLLILCCFICCIVCMVRSGRSQTNYGRLN</sequence>
<evidence type="ECO:0000313" key="4">
    <source>
        <dbReference type="Proteomes" id="UP000006671"/>
    </source>
</evidence>
<reference evidence="3 4" key="1">
    <citation type="journal article" date="2010" name="Cell">
        <title>The genome of Naegleria gruberi illuminates early eukaryotic versatility.</title>
        <authorList>
            <person name="Fritz-Laylin L.K."/>
            <person name="Prochnik S.E."/>
            <person name="Ginger M.L."/>
            <person name="Dacks J.B."/>
            <person name="Carpenter M.L."/>
            <person name="Field M.C."/>
            <person name="Kuo A."/>
            <person name="Paredez A."/>
            <person name="Chapman J."/>
            <person name="Pham J."/>
            <person name="Shu S."/>
            <person name="Neupane R."/>
            <person name="Cipriano M."/>
            <person name="Mancuso J."/>
            <person name="Tu H."/>
            <person name="Salamov A."/>
            <person name="Lindquist E."/>
            <person name="Shapiro H."/>
            <person name="Lucas S."/>
            <person name="Grigoriev I.V."/>
            <person name="Cande W.Z."/>
            <person name="Fulton C."/>
            <person name="Rokhsar D.S."/>
            <person name="Dawson S.C."/>
        </authorList>
    </citation>
    <scope>NUCLEOTIDE SEQUENCE [LARGE SCALE GENOMIC DNA]</scope>
    <source>
        <strain evidence="3 4">NEG-M</strain>
    </source>
</reference>
<keyword evidence="2" id="KW-0732">Signal</keyword>
<organism evidence="4">
    <name type="scientific">Naegleria gruberi</name>
    <name type="common">Amoeba</name>
    <dbReference type="NCBI Taxonomy" id="5762"/>
    <lineage>
        <taxon>Eukaryota</taxon>
        <taxon>Discoba</taxon>
        <taxon>Heterolobosea</taxon>
        <taxon>Tetramitia</taxon>
        <taxon>Eutetramitia</taxon>
        <taxon>Vahlkampfiidae</taxon>
        <taxon>Naegleria</taxon>
    </lineage>
</organism>
<keyword evidence="1" id="KW-0472">Membrane</keyword>
<protein>
    <submittedName>
        <fullName evidence="3">Predicted protein</fullName>
    </submittedName>
</protein>
<dbReference type="EMBL" id="GG738849">
    <property type="protein sequence ID" value="EFC48905.1"/>
    <property type="molecule type" value="Genomic_DNA"/>
</dbReference>
<dbReference type="AlphaFoldDB" id="D2V2I9"/>
<feature type="transmembrane region" description="Helical" evidence="1">
    <location>
        <begin position="196"/>
        <end position="221"/>
    </location>
</feature>
<evidence type="ECO:0000256" key="2">
    <source>
        <dbReference type="SAM" id="SignalP"/>
    </source>
</evidence>
<dbReference type="RefSeq" id="XP_002681649.1">
    <property type="nucleotide sequence ID" value="XM_002681603.1"/>
</dbReference>
<gene>
    <name evidence="3" type="ORF">NAEGRDRAFT_63015</name>
</gene>
<proteinExistence type="predicted"/>
<dbReference type="Proteomes" id="UP000006671">
    <property type="component" value="Unassembled WGS sequence"/>
</dbReference>
<keyword evidence="1" id="KW-1133">Transmembrane helix</keyword>
<accession>D2V2I9</accession>
<dbReference type="KEGG" id="ngr:NAEGRDRAFT_63015"/>
<keyword evidence="1" id="KW-0812">Transmembrane</keyword>
<name>D2V2I9_NAEGR</name>
<dbReference type="GeneID" id="8852768"/>
<feature type="chain" id="PRO_5003037189" evidence="2">
    <location>
        <begin position="19"/>
        <end position="234"/>
    </location>
</feature>
<evidence type="ECO:0000256" key="1">
    <source>
        <dbReference type="SAM" id="Phobius"/>
    </source>
</evidence>
<dbReference type="InParanoid" id="D2V2I9"/>
<evidence type="ECO:0000313" key="3">
    <source>
        <dbReference type="EMBL" id="EFC48905.1"/>
    </source>
</evidence>
<dbReference type="VEuPathDB" id="AmoebaDB:NAEGRDRAFT_63015"/>
<feature type="signal peptide" evidence="2">
    <location>
        <begin position="1"/>
        <end position="18"/>
    </location>
</feature>